<evidence type="ECO:0000256" key="1">
    <source>
        <dbReference type="ARBA" id="ARBA00038494"/>
    </source>
</evidence>
<dbReference type="Proteomes" id="UP000504714">
    <property type="component" value="Unassembled WGS sequence"/>
</dbReference>
<dbReference type="PANTHER" id="PTHR43630:SF2">
    <property type="entry name" value="GLYCOSYLTRANSFERASE"/>
    <property type="match status" value="1"/>
</dbReference>
<dbReference type="GO" id="GO:0016740">
    <property type="term" value="F:transferase activity"/>
    <property type="evidence" value="ECO:0007669"/>
    <property type="project" value="UniProtKB-KW"/>
</dbReference>
<evidence type="ECO:0000313" key="4">
    <source>
        <dbReference type="Proteomes" id="UP000504714"/>
    </source>
</evidence>
<dbReference type="InterPro" id="IPR001173">
    <property type="entry name" value="Glyco_trans_2-like"/>
</dbReference>
<dbReference type="RefSeq" id="WP_176487283.1">
    <property type="nucleotide sequence ID" value="NZ_BLXO01000001.1"/>
</dbReference>
<keyword evidence="3" id="KW-0808">Transferase</keyword>
<dbReference type="EMBL" id="BLXO01000001">
    <property type="protein sequence ID" value="GFN45439.1"/>
    <property type="molecule type" value="Genomic_DNA"/>
</dbReference>
<dbReference type="Gene3D" id="3.90.550.10">
    <property type="entry name" value="Spore Coat Polysaccharide Biosynthesis Protein SpsA, Chain A"/>
    <property type="match status" value="1"/>
</dbReference>
<sequence length="260" mass="29839">MSTKKSLSVIILTKNEAPLLADCLLSVAWADEIIILDSGSEDETLSIAQRYGAKIYTHTDWQGFGKQRNIAQQYAKGEYLLMVDADERISPLLKNAIEAVLMAPDDNAVYSCSRRNLFLGRFMRHSGWYPDRVVRLYPPQYQYKEDYVHESLMCGSAKIIPLKGDLLHLTCRNFSDFQQKQLNYAKIWAIQRHQQGKSCHYLAIFGHTLWAFCKTGLLRAGFLDGKQGLLLACVNAQYTFTKYTALWSLNQIDRLRNRNQ</sequence>
<proteinExistence type="inferred from homology"/>
<dbReference type="SUPFAM" id="SSF53448">
    <property type="entry name" value="Nucleotide-diphospho-sugar transferases"/>
    <property type="match status" value="1"/>
</dbReference>
<organism evidence="3 4">
    <name type="scientific">Candidatus Regiella insecticola</name>
    <dbReference type="NCBI Taxonomy" id="138073"/>
    <lineage>
        <taxon>Bacteria</taxon>
        <taxon>Pseudomonadati</taxon>
        <taxon>Pseudomonadota</taxon>
        <taxon>Gammaproteobacteria</taxon>
        <taxon>Enterobacterales</taxon>
        <taxon>Enterobacteriaceae</taxon>
        <taxon>aphid secondary symbionts</taxon>
        <taxon>Candidatus Regiella</taxon>
    </lineage>
</organism>
<dbReference type="InterPro" id="IPR029044">
    <property type="entry name" value="Nucleotide-diphossugar_trans"/>
</dbReference>
<evidence type="ECO:0000313" key="3">
    <source>
        <dbReference type="EMBL" id="GFN45439.1"/>
    </source>
</evidence>
<gene>
    <name evidence="3" type="primary">kdtX</name>
    <name evidence="3" type="ORF">RINTU1_06120</name>
</gene>
<protein>
    <submittedName>
        <fullName evidence="3">Glycosyltransferase family 2 protein</fullName>
    </submittedName>
</protein>
<feature type="domain" description="Glycosyltransferase 2-like" evidence="2">
    <location>
        <begin position="8"/>
        <end position="147"/>
    </location>
</feature>
<comment type="caution">
    <text evidence="3">The sequence shown here is derived from an EMBL/GenBank/DDBJ whole genome shotgun (WGS) entry which is preliminary data.</text>
</comment>
<dbReference type="Pfam" id="PF00535">
    <property type="entry name" value="Glycos_transf_2"/>
    <property type="match status" value="1"/>
</dbReference>
<accession>A0A6L2ZLP7</accession>
<dbReference type="AlphaFoldDB" id="A0A6L2ZLP7"/>
<evidence type="ECO:0000259" key="2">
    <source>
        <dbReference type="Pfam" id="PF00535"/>
    </source>
</evidence>
<name>A0A6L2ZLP7_9ENTR</name>
<dbReference type="CDD" id="cd02511">
    <property type="entry name" value="Beta4Glucosyltransferase"/>
    <property type="match status" value="1"/>
</dbReference>
<comment type="similarity">
    <text evidence="1">Belongs to the glycosyltransferase 2 family. WaaE/KdtX subfamily.</text>
</comment>
<reference evidence="3 4" key="1">
    <citation type="submission" date="2020-06" db="EMBL/GenBank/DDBJ databases">
        <title>The genome sequence of Candidatus Regiella insecticola strain Tut.</title>
        <authorList>
            <person name="Nikoh N."/>
            <person name="Tsuchida T."/>
            <person name="Koga R."/>
            <person name="Oshima K."/>
            <person name="Hattori M."/>
            <person name="Fukatsu T."/>
        </authorList>
    </citation>
    <scope>NUCLEOTIDE SEQUENCE [LARGE SCALE GENOMIC DNA]</scope>
    <source>
        <strain evidence="3 4">Tut</strain>
    </source>
</reference>
<dbReference type="PANTHER" id="PTHR43630">
    <property type="entry name" value="POLY-BETA-1,6-N-ACETYL-D-GLUCOSAMINE SYNTHASE"/>
    <property type="match status" value="1"/>
</dbReference>